<organism evidence="1 2">
    <name type="scientific">Lactuca virosa</name>
    <dbReference type="NCBI Taxonomy" id="75947"/>
    <lineage>
        <taxon>Eukaryota</taxon>
        <taxon>Viridiplantae</taxon>
        <taxon>Streptophyta</taxon>
        <taxon>Embryophyta</taxon>
        <taxon>Tracheophyta</taxon>
        <taxon>Spermatophyta</taxon>
        <taxon>Magnoliopsida</taxon>
        <taxon>eudicotyledons</taxon>
        <taxon>Gunneridae</taxon>
        <taxon>Pentapetalae</taxon>
        <taxon>asterids</taxon>
        <taxon>campanulids</taxon>
        <taxon>Asterales</taxon>
        <taxon>Asteraceae</taxon>
        <taxon>Cichorioideae</taxon>
        <taxon>Cichorieae</taxon>
        <taxon>Lactucinae</taxon>
        <taxon>Lactuca</taxon>
    </lineage>
</organism>
<gene>
    <name evidence="1" type="ORF">LVIROSA_LOCUS12091</name>
</gene>
<evidence type="ECO:0000313" key="1">
    <source>
        <dbReference type="EMBL" id="CAH1424917.1"/>
    </source>
</evidence>
<dbReference type="AlphaFoldDB" id="A0AAU9ME26"/>
<evidence type="ECO:0000313" key="2">
    <source>
        <dbReference type="Proteomes" id="UP001157418"/>
    </source>
</evidence>
<name>A0AAU9ME26_9ASTR</name>
<dbReference type="EMBL" id="CAKMRJ010002037">
    <property type="protein sequence ID" value="CAH1424917.1"/>
    <property type="molecule type" value="Genomic_DNA"/>
</dbReference>
<reference evidence="1 2" key="1">
    <citation type="submission" date="2022-01" db="EMBL/GenBank/DDBJ databases">
        <authorList>
            <person name="Xiong W."/>
            <person name="Schranz E."/>
        </authorList>
    </citation>
    <scope>NUCLEOTIDE SEQUENCE [LARGE SCALE GENOMIC DNA]</scope>
</reference>
<protein>
    <submittedName>
        <fullName evidence="1">Uncharacterized protein</fullName>
    </submittedName>
</protein>
<sequence length="96" mass="11245">MNNIWWYLRAKFLLAKKPKLVSPPLCHPFYVSFTHPPTAQTHTYPNVQILNSCLKIEFQSVPKIQNYYRCLLQLALFCGVSRAAWVGIFRAFELEQ</sequence>
<dbReference type="Proteomes" id="UP001157418">
    <property type="component" value="Unassembled WGS sequence"/>
</dbReference>
<comment type="caution">
    <text evidence="1">The sequence shown here is derived from an EMBL/GenBank/DDBJ whole genome shotgun (WGS) entry which is preliminary data.</text>
</comment>
<keyword evidence="2" id="KW-1185">Reference proteome</keyword>
<accession>A0AAU9ME26</accession>
<proteinExistence type="predicted"/>